<proteinExistence type="predicted"/>
<dbReference type="Pfam" id="PF06114">
    <property type="entry name" value="Peptidase_M78"/>
    <property type="match status" value="1"/>
</dbReference>
<dbReference type="STRING" id="1318628.MARLIPOL_03245"/>
<organism evidence="2 3">
    <name type="scientific">Marinobacter lipolyticus SM19</name>
    <dbReference type="NCBI Taxonomy" id="1318628"/>
    <lineage>
        <taxon>Bacteria</taxon>
        <taxon>Pseudomonadati</taxon>
        <taxon>Pseudomonadota</taxon>
        <taxon>Gammaproteobacteria</taxon>
        <taxon>Pseudomonadales</taxon>
        <taxon>Marinobacteraceae</taxon>
        <taxon>Marinobacter</taxon>
    </lineage>
</organism>
<feature type="domain" description="IrrE N-terminal-like" evidence="1">
    <location>
        <begin position="73"/>
        <end position="174"/>
    </location>
</feature>
<evidence type="ECO:0000313" key="2">
    <source>
        <dbReference type="EMBL" id="EON93686.1"/>
    </source>
</evidence>
<gene>
    <name evidence="2" type="ORF">MARLIPOL_03245</name>
</gene>
<dbReference type="Proteomes" id="UP000016540">
    <property type="component" value="Unassembled WGS sequence"/>
</dbReference>
<dbReference type="HOGENOM" id="CLU_098656_1_0_6"/>
<dbReference type="AlphaFoldDB" id="R8B560"/>
<accession>R8B560</accession>
<dbReference type="Gene3D" id="1.10.10.2910">
    <property type="match status" value="1"/>
</dbReference>
<comment type="caution">
    <text evidence="2">The sequence shown here is derived from an EMBL/GenBank/DDBJ whole genome shotgun (WGS) entry which is preliminary data.</text>
</comment>
<reference evidence="2 3" key="1">
    <citation type="journal article" date="2013" name="Genome Announc.">
        <title>Draft Genome Sequence of the Moderately Halophilic Bacterium Marinobacter lipolyticus Strain SM19.</title>
        <authorList>
            <person name="Papke R.T."/>
            <person name="de la Haba R.R."/>
            <person name="Infante-Dominguez C."/>
            <person name="Perez D."/>
            <person name="Sanchez-Porro C."/>
            <person name="Lapierre P."/>
            <person name="Ventosa A."/>
        </authorList>
    </citation>
    <scope>NUCLEOTIDE SEQUENCE [LARGE SCALE GENOMIC DNA]</scope>
    <source>
        <strain evidence="2 3">SM19</strain>
    </source>
</reference>
<evidence type="ECO:0000259" key="1">
    <source>
        <dbReference type="Pfam" id="PF06114"/>
    </source>
</evidence>
<dbReference type="OrthoDB" id="572608at2"/>
<keyword evidence="3" id="KW-1185">Reference proteome</keyword>
<dbReference type="EMBL" id="ASAD01000006">
    <property type="protein sequence ID" value="EON93686.1"/>
    <property type="molecule type" value="Genomic_DNA"/>
</dbReference>
<dbReference type="eggNOG" id="COG2856">
    <property type="taxonomic scope" value="Bacteria"/>
</dbReference>
<dbReference type="RefSeq" id="WP_012136647.1">
    <property type="nucleotide sequence ID" value="NZ_KE007306.1"/>
</dbReference>
<sequence>MALRRGFKSEANKYAKEMRVELGRQSYEPLCPWELARLLEIPILPLSEFSVSDPQAVSVLSNGAQDKFSAVSVFKGRKRLIVHNDAHHPYRQAANIAHELSHAILLHPPTPPFTGDGERNFNSEVRSMEEEANWLGPALLVSEEAALHIVRNKMSLSFASELYTASEQLITMRINVTGARKRANRFRGPK</sequence>
<name>R8B560_9GAMM</name>
<protein>
    <recommendedName>
        <fullName evidence="1">IrrE N-terminal-like domain-containing protein</fullName>
    </recommendedName>
</protein>
<dbReference type="InterPro" id="IPR010359">
    <property type="entry name" value="IrrE_HExxH"/>
</dbReference>
<evidence type="ECO:0000313" key="3">
    <source>
        <dbReference type="Proteomes" id="UP000016540"/>
    </source>
</evidence>